<feature type="non-terminal residue" evidence="1">
    <location>
        <position position="195"/>
    </location>
</feature>
<dbReference type="VEuPathDB" id="FungiDB:TRIVIDRAFT_130513"/>
<sequence length="195" mass="20023">YSGDGSTGAGWPAQSAWASFDNLWNANLGAINGACQNNGWGVANNSPTETSQIQAAILSLASSSGVDSRYILATIMQESKGCVRVPTTQGFWANPGLMQDANGSHTCWISPGNGINPCPNSQIVGMIQDGTTGTSSGDGLKQLLGRLSTTGAQQVYQAARLYNSGSIPSNGDLSGPGATPSYSSDIANRLLGCVF</sequence>
<dbReference type="AlphaFoldDB" id="G9MUD7"/>
<proteinExistence type="predicted"/>
<dbReference type="SUPFAM" id="SSF53955">
    <property type="entry name" value="Lysozyme-like"/>
    <property type="match status" value="1"/>
</dbReference>
<dbReference type="RefSeq" id="XP_013956143.1">
    <property type="nucleotide sequence ID" value="XM_014100668.2"/>
</dbReference>
<dbReference type="Gene3D" id="1.10.530.10">
    <property type="match status" value="1"/>
</dbReference>
<reference evidence="1 2" key="1">
    <citation type="journal article" date="2011" name="Genome Biol.">
        <title>Comparative genome sequence analysis underscores mycoparasitism as the ancestral life style of Trichoderma.</title>
        <authorList>
            <person name="Kubicek C.P."/>
            <person name="Herrera-Estrella A."/>
            <person name="Seidl-Seiboth V."/>
            <person name="Martinez D.A."/>
            <person name="Druzhinina I.S."/>
            <person name="Thon M."/>
            <person name="Zeilinger S."/>
            <person name="Casas-Flores S."/>
            <person name="Horwitz B.A."/>
            <person name="Mukherjee P.K."/>
            <person name="Mukherjee M."/>
            <person name="Kredics L."/>
            <person name="Alcaraz L.D."/>
            <person name="Aerts A."/>
            <person name="Antal Z."/>
            <person name="Atanasova L."/>
            <person name="Cervantes-Badillo M.G."/>
            <person name="Challacombe J."/>
            <person name="Chertkov O."/>
            <person name="McCluskey K."/>
            <person name="Coulpier F."/>
            <person name="Deshpande N."/>
            <person name="von Doehren H."/>
            <person name="Ebbole D.J."/>
            <person name="Esquivel-Naranjo E.U."/>
            <person name="Fekete E."/>
            <person name="Flipphi M."/>
            <person name="Glaser F."/>
            <person name="Gomez-Rodriguez E.Y."/>
            <person name="Gruber S."/>
            <person name="Han C."/>
            <person name="Henrissat B."/>
            <person name="Hermosa R."/>
            <person name="Hernandez-Onate M."/>
            <person name="Karaffa L."/>
            <person name="Kosti I."/>
            <person name="Le Crom S."/>
            <person name="Lindquist E."/>
            <person name="Lucas S."/>
            <person name="Luebeck M."/>
            <person name="Luebeck P.S."/>
            <person name="Margeot A."/>
            <person name="Metz B."/>
            <person name="Misra M."/>
            <person name="Nevalainen H."/>
            <person name="Omann M."/>
            <person name="Packer N."/>
            <person name="Perrone G."/>
            <person name="Uresti-Rivera E.E."/>
            <person name="Salamov A."/>
            <person name="Schmoll M."/>
            <person name="Seiboth B."/>
            <person name="Shapiro H."/>
            <person name="Sukno S."/>
            <person name="Tamayo-Ramos J.A."/>
            <person name="Tisch D."/>
            <person name="Wiest A."/>
            <person name="Wilkinson H.H."/>
            <person name="Zhang M."/>
            <person name="Coutinho P.M."/>
            <person name="Kenerley C.M."/>
            <person name="Monte E."/>
            <person name="Baker S.E."/>
            <person name="Grigoriev I.V."/>
        </authorList>
    </citation>
    <scope>NUCLEOTIDE SEQUENCE [LARGE SCALE GENOMIC DNA]</scope>
    <source>
        <strain evidence="2">Gv29-8 / FGSC 10586</strain>
    </source>
</reference>
<name>G9MUD7_HYPVG</name>
<dbReference type="HOGENOM" id="CLU_058267_1_0_1"/>
<dbReference type="Proteomes" id="UP000007115">
    <property type="component" value="Unassembled WGS sequence"/>
</dbReference>
<dbReference type="EMBL" id="ABDF02000053">
    <property type="protein sequence ID" value="EHK21950.1"/>
    <property type="molecule type" value="Genomic_DNA"/>
</dbReference>
<protein>
    <recommendedName>
        <fullName evidence="3">Glycoside hydrolase family 23 protein</fullName>
    </recommendedName>
</protein>
<dbReference type="InParanoid" id="G9MUD7"/>
<dbReference type="GeneID" id="25787500"/>
<accession>G9MUD7</accession>
<feature type="non-terminal residue" evidence="1">
    <location>
        <position position="1"/>
    </location>
</feature>
<evidence type="ECO:0008006" key="3">
    <source>
        <dbReference type="Google" id="ProtNLM"/>
    </source>
</evidence>
<keyword evidence="2" id="KW-1185">Reference proteome</keyword>
<comment type="caution">
    <text evidence="1">The sequence shown here is derived from an EMBL/GenBank/DDBJ whole genome shotgun (WGS) entry which is preliminary data.</text>
</comment>
<dbReference type="eggNOG" id="ENOG502QTS6">
    <property type="taxonomic scope" value="Eukaryota"/>
</dbReference>
<organism evidence="1 2">
    <name type="scientific">Hypocrea virens (strain Gv29-8 / FGSC 10586)</name>
    <name type="common">Gliocladium virens</name>
    <name type="synonym">Trichoderma virens</name>
    <dbReference type="NCBI Taxonomy" id="413071"/>
    <lineage>
        <taxon>Eukaryota</taxon>
        <taxon>Fungi</taxon>
        <taxon>Dikarya</taxon>
        <taxon>Ascomycota</taxon>
        <taxon>Pezizomycotina</taxon>
        <taxon>Sordariomycetes</taxon>
        <taxon>Hypocreomycetidae</taxon>
        <taxon>Hypocreales</taxon>
        <taxon>Hypocreaceae</taxon>
        <taxon>Trichoderma</taxon>
    </lineage>
</organism>
<evidence type="ECO:0000313" key="1">
    <source>
        <dbReference type="EMBL" id="EHK21950.1"/>
    </source>
</evidence>
<dbReference type="OrthoDB" id="1193027at2759"/>
<dbReference type="InterPro" id="IPR023346">
    <property type="entry name" value="Lysozyme-like_dom_sf"/>
</dbReference>
<dbReference type="OMA" id="GWGANNS"/>
<gene>
    <name evidence="1" type="ORF">TRIVIDRAFT_130513</name>
</gene>
<evidence type="ECO:0000313" key="2">
    <source>
        <dbReference type="Proteomes" id="UP000007115"/>
    </source>
</evidence>